<comment type="caution">
    <text evidence="1">The sequence shown here is derived from an EMBL/GenBank/DDBJ whole genome shotgun (WGS) entry which is preliminary data.</text>
</comment>
<keyword evidence="2" id="KW-1185">Reference proteome</keyword>
<accession>A0AAN9MFH5</accession>
<proteinExistence type="predicted"/>
<protein>
    <submittedName>
        <fullName evidence="1">Uncharacterized protein</fullName>
    </submittedName>
</protein>
<sequence>MGAVLAIGFRHLSFEPDGHIAWFWAWRTSSEEKKYPGTSSGAVTRIGHFRACNSPCSRRYYTVDIPCVPGPEPCSLSISGGGRARFRLLHHQSRIAMPGNRLVAILLPPDEDWAPTHESAAPYFPSLGLPRFEFSRLPPPTSNAWHRLPFGLRYPLLPSS</sequence>
<dbReference type="AlphaFoldDB" id="A0AAN9MFH5"/>
<evidence type="ECO:0000313" key="2">
    <source>
        <dbReference type="Proteomes" id="UP001367508"/>
    </source>
</evidence>
<gene>
    <name evidence="1" type="ORF">VNO77_08979</name>
</gene>
<reference evidence="1 2" key="1">
    <citation type="submission" date="2024-01" db="EMBL/GenBank/DDBJ databases">
        <title>The genomes of 5 underutilized Papilionoideae crops provide insights into root nodulation and disease resistanc.</title>
        <authorList>
            <person name="Jiang F."/>
        </authorList>
    </citation>
    <scope>NUCLEOTIDE SEQUENCE [LARGE SCALE GENOMIC DNA]</scope>
    <source>
        <strain evidence="1">LVBAO_FW01</strain>
        <tissue evidence="1">Leaves</tissue>
    </source>
</reference>
<organism evidence="1 2">
    <name type="scientific">Canavalia gladiata</name>
    <name type="common">Sword bean</name>
    <name type="synonym">Dolichos gladiatus</name>
    <dbReference type="NCBI Taxonomy" id="3824"/>
    <lineage>
        <taxon>Eukaryota</taxon>
        <taxon>Viridiplantae</taxon>
        <taxon>Streptophyta</taxon>
        <taxon>Embryophyta</taxon>
        <taxon>Tracheophyta</taxon>
        <taxon>Spermatophyta</taxon>
        <taxon>Magnoliopsida</taxon>
        <taxon>eudicotyledons</taxon>
        <taxon>Gunneridae</taxon>
        <taxon>Pentapetalae</taxon>
        <taxon>rosids</taxon>
        <taxon>fabids</taxon>
        <taxon>Fabales</taxon>
        <taxon>Fabaceae</taxon>
        <taxon>Papilionoideae</taxon>
        <taxon>50 kb inversion clade</taxon>
        <taxon>NPAAA clade</taxon>
        <taxon>indigoferoid/millettioid clade</taxon>
        <taxon>Phaseoleae</taxon>
        <taxon>Canavalia</taxon>
    </lineage>
</organism>
<evidence type="ECO:0000313" key="1">
    <source>
        <dbReference type="EMBL" id="KAK7350393.1"/>
    </source>
</evidence>
<name>A0AAN9MFH5_CANGL</name>
<dbReference type="Proteomes" id="UP001367508">
    <property type="component" value="Unassembled WGS sequence"/>
</dbReference>
<dbReference type="EMBL" id="JAYMYQ010000002">
    <property type="protein sequence ID" value="KAK7350393.1"/>
    <property type="molecule type" value="Genomic_DNA"/>
</dbReference>